<dbReference type="Pfam" id="PF04860">
    <property type="entry name" value="Phage_portal"/>
    <property type="match status" value="1"/>
</dbReference>
<dbReference type="AlphaFoldDB" id="A0AB37Q7C5"/>
<evidence type="ECO:0000313" key="3">
    <source>
        <dbReference type="EMBL" id="RMN78475.1"/>
    </source>
</evidence>
<reference evidence="3 4" key="1">
    <citation type="submission" date="2018-08" db="EMBL/GenBank/DDBJ databases">
        <title>Recombination of ecologically and evolutionarily significant loci maintains genetic cohesion in the Pseudomonas syringae species complex.</title>
        <authorList>
            <person name="Dillon M."/>
            <person name="Thakur S."/>
            <person name="Almeida R.N.D."/>
            <person name="Weir B.S."/>
            <person name="Guttman D.S."/>
        </authorList>
    </citation>
    <scope>NUCLEOTIDE SEQUENCE [LARGE SCALE GENOMIC DNA]</scope>
    <source>
        <strain evidence="3 4">ICMP 15201</strain>
    </source>
</reference>
<feature type="compositionally biased region" description="Low complexity" evidence="2">
    <location>
        <begin position="28"/>
        <end position="42"/>
    </location>
</feature>
<sequence length="393" mass="43378">MAPPAAARSLTAPHARTPPVTQTWPGQSCTPCSTNPSTPTKSGAVATHSLDQLLMAKPKTLQQEKPAQRPMRAFTFGAPESVLTDNIAQYLGVFASDDGRVYTPPVSRKGLARLLKANAHHGAIPGFKRNLLLREFIPSAGLSVADMSRAALDFMVFGEAYFYRVPNMLGQILELTHLPAINMRVKVDGGFVQLEQNGRETEFEAHEIEHILNYDVEQNIYGVPEYLGGLQALLLNEAATLFRRRYYSNGAHAGYIFYTNDPNLTEEDENELRAQITASKGVGNFRSMFVNIPGGSEKAIQIIPVGDFQAKDELEKVKNITRNDVIAAWRMNPALAGIIPENSGGFGDIEKIDRVYTSNEIRPICQLFDQANATLREDRRFAWKTVPDTSVTA</sequence>
<comment type="caution">
    <text evidence="3">The sequence shown here is derived from an EMBL/GenBank/DDBJ whole genome shotgun (WGS) entry which is preliminary data.</text>
</comment>
<dbReference type="InterPro" id="IPR006944">
    <property type="entry name" value="Phage/GTA_portal"/>
</dbReference>
<gene>
    <name evidence="3" type="ORF">ALQ53_01429</name>
</gene>
<dbReference type="InterPro" id="IPR006430">
    <property type="entry name" value="Phage_portal_PBSX"/>
</dbReference>
<evidence type="ECO:0000256" key="1">
    <source>
        <dbReference type="ARBA" id="ARBA00006799"/>
    </source>
</evidence>
<feature type="region of interest" description="Disordered" evidence="2">
    <location>
        <begin position="1"/>
        <end position="44"/>
    </location>
</feature>
<accession>A0AB37Q7C5</accession>
<dbReference type="NCBIfam" id="TIGR01540">
    <property type="entry name" value="portal_PBSX"/>
    <property type="match status" value="1"/>
</dbReference>
<dbReference type="Proteomes" id="UP000269335">
    <property type="component" value="Unassembled WGS sequence"/>
</dbReference>
<comment type="similarity">
    <text evidence="1">Belongs to the phage portal family. PBSX subfamily.</text>
</comment>
<organism evidence="3 4">
    <name type="scientific">Pseudomonas cannabina</name>
    <dbReference type="NCBI Taxonomy" id="86840"/>
    <lineage>
        <taxon>Bacteria</taxon>
        <taxon>Pseudomonadati</taxon>
        <taxon>Pseudomonadota</taxon>
        <taxon>Gammaproteobacteria</taxon>
        <taxon>Pseudomonadales</taxon>
        <taxon>Pseudomonadaceae</taxon>
        <taxon>Pseudomonas</taxon>
    </lineage>
</organism>
<evidence type="ECO:0000256" key="2">
    <source>
        <dbReference type="SAM" id="MobiDB-lite"/>
    </source>
</evidence>
<protein>
    <submittedName>
        <fullName evidence="3">Phage terminase, ATPase subunit</fullName>
    </submittedName>
</protein>
<evidence type="ECO:0000313" key="4">
    <source>
        <dbReference type="Proteomes" id="UP000269335"/>
    </source>
</evidence>
<proteinExistence type="inferred from homology"/>
<name>A0AB37Q7C5_PSECA</name>
<dbReference type="EMBL" id="RBPH01000205">
    <property type="protein sequence ID" value="RMN78475.1"/>
    <property type="molecule type" value="Genomic_DNA"/>
</dbReference>